<accession>A0ABQ6GZN1</accession>
<evidence type="ECO:0000313" key="2">
    <source>
        <dbReference type="Proteomes" id="UP001157133"/>
    </source>
</evidence>
<evidence type="ECO:0000313" key="1">
    <source>
        <dbReference type="EMBL" id="GLX80797.1"/>
    </source>
</evidence>
<dbReference type="Proteomes" id="UP001157133">
    <property type="component" value="Unassembled WGS sequence"/>
</dbReference>
<name>A0ABQ6GZN1_9GAMM</name>
<dbReference type="InterPro" id="IPR029058">
    <property type="entry name" value="AB_hydrolase_fold"/>
</dbReference>
<dbReference type="InterPro" id="IPR010297">
    <property type="entry name" value="DUF900_hydrolase"/>
</dbReference>
<protein>
    <recommendedName>
        <fullName evidence="3">Alpha/beta hydrolase</fullName>
    </recommendedName>
</protein>
<proteinExistence type="predicted"/>
<dbReference type="Pfam" id="PF05990">
    <property type="entry name" value="DUF900"/>
    <property type="match status" value="1"/>
</dbReference>
<reference evidence="1 2" key="1">
    <citation type="submission" date="2023-03" db="EMBL/GenBank/DDBJ databases">
        <title>Draft genome sequence of Thalassotalea eurytherma JCM 18482T.</title>
        <authorList>
            <person name="Sawabe T."/>
        </authorList>
    </citation>
    <scope>NUCLEOTIDE SEQUENCE [LARGE SCALE GENOMIC DNA]</scope>
    <source>
        <strain evidence="1 2">JCM 18482</strain>
    </source>
</reference>
<organism evidence="1 2">
    <name type="scientific">Thalassotalea eurytherma</name>
    <dbReference type="NCBI Taxonomy" id="1144278"/>
    <lineage>
        <taxon>Bacteria</taxon>
        <taxon>Pseudomonadati</taxon>
        <taxon>Pseudomonadota</taxon>
        <taxon>Gammaproteobacteria</taxon>
        <taxon>Alteromonadales</taxon>
        <taxon>Colwelliaceae</taxon>
        <taxon>Thalassotalea</taxon>
    </lineage>
</organism>
<gene>
    <name evidence="1" type="ORF">theurythT_02490</name>
</gene>
<evidence type="ECO:0008006" key="3">
    <source>
        <dbReference type="Google" id="ProtNLM"/>
    </source>
</evidence>
<dbReference type="SUPFAM" id="SSF53474">
    <property type="entry name" value="alpha/beta-Hydrolases"/>
    <property type="match status" value="1"/>
</dbReference>
<sequence length="338" mass="38600">MDLRAKNMDVKGKIIVVSNRNVDKNRHDEGLFGDDLNPKGSEQLNIALAQRETDPQSASNWQLELLSNPANPSYRKPKLFETFKAVMRQIEQDRADGAKPVNWLVFTHGFNQSLDKNLRKCEELASYGVNVITFSWPSNPGPQEFWLKHKEYQRAVKNAKRSVVAFERFLEFFSTYVNQFQSAHCEVNLNFIVHSLGNFLVEEFVKSSTYDNEFKVFSNVILHQGDADSYQHELWVAKIVNDARVYITINDKDYVLAGSDVVNPNRLGNSSDNCVMQQAKYFDFTDGEGVGVSHRPWFTPGKSNPAVGEFFTKVLNGHRGEHADGWQYVPAKNYYELG</sequence>
<dbReference type="EMBL" id="BSSU01000001">
    <property type="protein sequence ID" value="GLX80797.1"/>
    <property type="molecule type" value="Genomic_DNA"/>
</dbReference>
<comment type="caution">
    <text evidence="1">The sequence shown here is derived from an EMBL/GenBank/DDBJ whole genome shotgun (WGS) entry which is preliminary data.</text>
</comment>
<keyword evidence="2" id="KW-1185">Reference proteome</keyword>